<comment type="similarity">
    <text evidence="3">Belongs to the WD repeat CIA1 family.</text>
</comment>
<evidence type="ECO:0000256" key="5">
    <source>
        <dbReference type="SAM" id="MobiDB-lite"/>
    </source>
</evidence>
<dbReference type="FunFam" id="2.130.10.10:FF:000136">
    <property type="entry name" value="Probable cytosolic iron-sulfur protein assembly protein CIAO1"/>
    <property type="match status" value="1"/>
</dbReference>
<evidence type="ECO:0000256" key="1">
    <source>
        <dbReference type="ARBA" id="ARBA00022574"/>
    </source>
</evidence>
<dbReference type="InterPro" id="IPR001680">
    <property type="entry name" value="WD40_rpt"/>
</dbReference>
<keyword evidence="2" id="KW-0677">Repeat</keyword>
<dbReference type="PANTHER" id="PTHR19920">
    <property type="entry name" value="WD40 PROTEIN CIAO1"/>
    <property type="match status" value="1"/>
</dbReference>
<name>A0A250X446_9CHLO</name>
<gene>
    <name evidence="6" type="ORF">CEUSTIGMA_g5296.t1</name>
</gene>
<dbReference type="Proteomes" id="UP000232323">
    <property type="component" value="Unassembled WGS sequence"/>
</dbReference>
<feature type="repeat" description="WD" evidence="4">
    <location>
        <begin position="154"/>
        <end position="185"/>
    </location>
</feature>
<dbReference type="InterPro" id="IPR028608">
    <property type="entry name" value="CIAO1/Cia1"/>
</dbReference>
<feature type="compositionally biased region" description="Polar residues" evidence="5">
    <location>
        <begin position="247"/>
        <end position="256"/>
    </location>
</feature>
<protein>
    <recommendedName>
        <fullName evidence="3">Probable cytosolic iron-sulfur protein assembly protein CIAO1 homolog</fullName>
    </recommendedName>
</protein>
<sequence length="370" mass="40250">MSYSLQLESSLTGHTDDHVWCVAWNASGDQLASCSSDRTVRIWTKDANTAGGYSQGGWRCTAILEDAHTRTIRSCAWSPNGRHLATASFDATTAIWEQNSGIWEQVATLEGHENEVKCIAWSPDGSFLSTCGRDKSVWIWESIPGNEFECVDVKQGHTQDVKCVRWHPSGDIVASCSYDNTIKMWVSDGDDWVCSQTLGAAGGVAGHTSTAWSLSFEPEVGDHMVTSSDDCTLRIWSRYAPLGSHPGQATSPSSGTAAKGGGRSGKPTWRLSTTLSGYHNRPIYSCDWSKSGLIAAGDGDNAIKVYHSSKAPSMRTEDSQLHGSFQWQLLTCKEQAHAQDVNCVKWHPSDPTLLASAGDDGCVKLWRCQP</sequence>
<feature type="repeat" description="WD" evidence="4">
    <location>
        <begin position="204"/>
        <end position="237"/>
    </location>
</feature>
<dbReference type="Gene3D" id="2.130.10.10">
    <property type="entry name" value="YVTN repeat-like/Quinoprotein amine dehydrogenase"/>
    <property type="match status" value="1"/>
</dbReference>
<reference evidence="6 7" key="1">
    <citation type="submission" date="2017-08" db="EMBL/GenBank/DDBJ databases">
        <title>Acidophilic green algal genome provides insights into adaptation to an acidic environment.</title>
        <authorList>
            <person name="Hirooka S."/>
            <person name="Hirose Y."/>
            <person name="Kanesaki Y."/>
            <person name="Higuchi S."/>
            <person name="Fujiwara T."/>
            <person name="Onuma R."/>
            <person name="Era A."/>
            <person name="Ohbayashi R."/>
            <person name="Uzuka A."/>
            <person name="Nozaki H."/>
            <person name="Yoshikawa H."/>
            <person name="Miyagishima S.Y."/>
        </authorList>
    </citation>
    <scope>NUCLEOTIDE SEQUENCE [LARGE SCALE GENOMIC DNA]</scope>
    <source>
        <strain evidence="6 7">NIES-2499</strain>
    </source>
</reference>
<dbReference type="PANTHER" id="PTHR19920:SF0">
    <property type="entry name" value="CYTOSOLIC IRON-SULFUR PROTEIN ASSEMBLY PROTEIN CIAO1-RELATED"/>
    <property type="match status" value="1"/>
</dbReference>
<dbReference type="EMBL" id="BEGY01000027">
    <property type="protein sequence ID" value="GAX77854.1"/>
    <property type="molecule type" value="Genomic_DNA"/>
</dbReference>
<feature type="repeat" description="WD" evidence="4">
    <location>
        <begin position="65"/>
        <end position="97"/>
    </location>
</feature>
<dbReference type="STRING" id="1157962.A0A250X446"/>
<evidence type="ECO:0000256" key="4">
    <source>
        <dbReference type="PROSITE-ProRule" id="PRU00221"/>
    </source>
</evidence>
<dbReference type="HAMAP" id="MF_03037">
    <property type="entry name" value="ciao1"/>
    <property type="match status" value="1"/>
</dbReference>
<dbReference type="PRINTS" id="PR00320">
    <property type="entry name" value="GPROTEINBRPT"/>
</dbReference>
<dbReference type="OrthoDB" id="284782at2759"/>
<evidence type="ECO:0000256" key="2">
    <source>
        <dbReference type="ARBA" id="ARBA00022737"/>
    </source>
</evidence>
<dbReference type="InterPro" id="IPR015943">
    <property type="entry name" value="WD40/YVTN_repeat-like_dom_sf"/>
</dbReference>
<evidence type="ECO:0000313" key="7">
    <source>
        <dbReference type="Proteomes" id="UP000232323"/>
    </source>
</evidence>
<dbReference type="AlphaFoldDB" id="A0A250X446"/>
<dbReference type="CDD" id="cd00200">
    <property type="entry name" value="WD40"/>
    <property type="match status" value="1"/>
</dbReference>
<proteinExistence type="inferred from homology"/>
<feature type="region of interest" description="Disordered" evidence="5">
    <location>
        <begin position="244"/>
        <end position="268"/>
    </location>
</feature>
<comment type="caution">
    <text evidence="6">The sequence shown here is derived from an EMBL/GenBank/DDBJ whole genome shotgun (WGS) entry which is preliminary data.</text>
</comment>
<dbReference type="PROSITE" id="PS50294">
    <property type="entry name" value="WD_REPEATS_REGION"/>
    <property type="match status" value="5"/>
</dbReference>
<dbReference type="SMART" id="SM00320">
    <property type="entry name" value="WD40"/>
    <property type="match status" value="7"/>
</dbReference>
<dbReference type="InterPro" id="IPR020472">
    <property type="entry name" value="WD40_PAC1"/>
</dbReference>
<dbReference type="SUPFAM" id="SSF50978">
    <property type="entry name" value="WD40 repeat-like"/>
    <property type="match status" value="1"/>
</dbReference>
<organism evidence="6 7">
    <name type="scientific">Chlamydomonas eustigma</name>
    <dbReference type="NCBI Taxonomy" id="1157962"/>
    <lineage>
        <taxon>Eukaryota</taxon>
        <taxon>Viridiplantae</taxon>
        <taxon>Chlorophyta</taxon>
        <taxon>core chlorophytes</taxon>
        <taxon>Chlorophyceae</taxon>
        <taxon>CS clade</taxon>
        <taxon>Chlamydomonadales</taxon>
        <taxon>Chlamydomonadaceae</taxon>
        <taxon>Chlamydomonas</taxon>
    </lineage>
</organism>
<keyword evidence="1 4" id="KW-0853">WD repeat</keyword>
<accession>A0A250X446</accession>
<dbReference type="InterPro" id="IPR036322">
    <property type="entry name" value="WD40_repeat_dom_sf"/>
</dbReference>
<feature type="repeat" description="WD" evidence="4">
    <location>
        <begin position="334"/>
        <end position="370"/>
    </location>
</feature>
<dbReference type="GO" id="GO:0016226">
    <property type="term" value="P:iron-sulfur cluster assembly"/>
    <property type="evidence" value="ECO:0007669"/>
    <property type="project" value="UniProtKB-UniRule"/>
</dbReference>
<dbReference type="Pfam" id="PF00400">
    <property type="entry name" value="WD40"/>
    <property type="match status" value="7"/>
</dbReference>
<dbReference type="GO" id="GO:0097361">
    <property type="term" value="C:cytosolic [4Fe-4S] assembly targeting complex"/>
    <property type="evidence" value="ECO:0007669"/>
    <property type="project" value="InterPro"/>
</dbReference>
<evidence type="ECO:0000256" key="3">
    <source>
        <dbReference type="HAMAP-Rule" id="MF_03037"/>
    </source>
</evidence>
<keyword evidence="7" id="KW-1185">Reference proteome</keyword>
<evidence type="ECO:0000313" key="6">
    <source>
        <dbReference type="EMBL" id="GAX77854.1"/>
    </source>
</evidence>
<feature type="repeat" description="WD" evidence="4">
    <location>
        <begin position="19"/>
        <end position="43"/>
    </location>
</feature>
<feature type="repeat" description="WD" evidence="4">
    <location>
        <begin position="109"/>
        <end position="141"/>
    </location>
</feature>
<comment type="function">
    <text evidence="3">Essential component of the cytosolic iron-sulfur (Fe/S) protein assembly machinery. Required for the maturation of extramitochondrial Fe/S proteins.</text>
</comment>
<dbReference type="PROSITE" id="PS50082">
    <property type="entry name" value="WD_REPEATS_2"/>
    <property type="match status" value="6"/>
</dbReference>